<dbReference type="Pfam" id="PF07676">
    <property type="entry name" value="PD40"/>
    <property type="match status" value="1"/>
</dbReference>
<dbReference type="SUPFAM" id="SSF82171">
    <property type="entry name" value="DPP6 N-terminal domain-like"/>
    <property type="match status" value="1"/>
</dbReference>
<dbReference type="InterPro" id="IPR011659">
    <property type="entry name" value="WD40"/>
</dbReference>
<dbReference type="EMBL" id="CP053085">
    <property type="protein sequence ID" value="QJR37905.1"/>
    <property type="molecule type" value="Genomic_DNA"/>
</dbReference>
<proteinExistence type="inferred from homology"/>
<dbReference type="PANTHER" id="PTHR36842">
    <property type="entry name" value="PROTEIN TOLB HOMOLOG"/>
    <property type="match status" value="1"/>
</dbReference>
<evidence type="ECO:0000313" key="3">
    <source>
        <dbReference type="Proteomes" id="UP000500938"/>
    </source>
</evidence>
<evidence type="ECO:0000313" key="2">
    <source>
        <dbReference type="EMBL" id="QJR37905.1"/>
    </source>
</evidence>
<dbReference type="PROSITE" id="PS51257">
    <property type="entry name" value="PROKAR_LIPOPROTEIN"/>
    <property type="match status" value="1"/>
</dbReference>
<name>A0A6M4IUN8_9BACT</name>
<gene>
    <name evidence="2" type="ORF">HKW67_21430</name>
</gene>
<dbReference type="KEGG" id="ggr:HKW67_21430"/>
<organism evidence="2 3">
    <name type="scientific">Gemmatimonas groenlandica</name>
    <dbReference type="NCBI Taxonomy" id="2732249"/>
    <lineage>
        <taxon>Bacteria</taxon>
        <taxon>Pseudomonadati</taxon>
        <taxon>Gemmatimonadota</taxon>
        <taxon>Gemmatimonadia</taxon>
        <taxon>Gemmatimonadales</taxon>
        <taxon>Gemmatimonadaceae</taxon>
        <taxon>Gemmatimonas</taxon>
    </lineage>
</organism>
<dbReference type="Proteomes" id="UP000500938">
    <property type="component" value="Chromosome"/>
</dbReference>
<accession>A0A6M4IUN8</accession>
<evidence type="ECO:0008006" key="4">
    <source>
        <dbReference type="Google" id="ProtNLM"/>
    </source>
</evidence>
<sequence>MDRSTTPSRLHGALSAALLSVMVGCGRDQPASTGPELATSSLQKVAAAQPAVASGTLRLVTTTTTGAAATIGSTTCGLSADGNLVLFASTAPNLVAGDNNGTNDLFLRNLTTGLTTRVTTGTVGVPIAGFPNCAGTTMTPDGRLVAFNLANMVFVKNTQTGQLQQVSPAAGTVPQVTGFFGGVLSDDGTKVVFSTTPQQVYLGAYTWENVIPARLMLRDLTTGSVVTLPTDNVAQGEVLTSRFAISPDGTRVAFVSSSANLVNGDTNGRPDVFVRNLTDGTTVLASSTSAGVPAVGVSQYWSPNFVSNTQLAFGTGGPSNLGESGLYLKDLVSGLMTLVLRDVDGGNTAVLSGDARLVAFSRNYSGFSARIFLRDRLTGIETVVSASASGAASDGSSTGAVISRSGTHVAFGSSASNLVSPRPPQGVFQIYAKAIAR</sequence>
<reference evidence="2 3" key="1">
    <citation type="submission" date="2020-05" db="EMBL/GenBank/DDBJ databases">
        <title>Complete genome sequence of Gemmatimonas greenlandica TET16.</title>
        <authorList>
            <person name="Zeng Y."/>
        </authorList>
    </citation>
    <scope>NUCLEOTIDE SEQUENCE [LARGE SCALE GENOMIC DNA]</scope>
    <source>
        <strain evidence="2 3">TET16</strain>
    </source>
</reference>
<protein>
    <recommendedName>
        <fullName evidence="4">Lipoprotein</fullName>
    </recommendedName>
</protein>
<dbReference type="RefSeq" id="WP_171227341.1">
    <property type="nucleotide sequence ID" value="NZ_CP053085.1"/>
</dbReference>
<comment type="similarity">
    <text evidence="1">Belongs to the TolB family.</text>
</comment>
<dbReference type="PANTHER" id="PTHR36842:SF1">
    <property type="entry name" value="PROTEIN TOLB"/>
    <property type="match status" value="1"/>
</dbReference>
<dbReference type="InterPro" id="IPR011042">
    <property type="entry name" value="6-blade_b-propeller_TolB-like"/>
</dbReference>
<dbReference type="Gene3D" id="2.120.10.30">
    <property type="entry name" value="TolB, C-terminal domain"/>
    <property type="match status" value="1"/>
</dbReference>
<dbReference type="AlphaFoldDB" id="A0A6M4IUN8"/>
<evidence type="ECO:0000256" key="1">
    <source>
        <dbReference type="ARBA" id="ARBA00009820"/>
    </source>
</evidence>
<keyword evidence="3" id="KW-1185">Reference proteome</keyword>